<dbReference type="GeneID" id="92033973"/>
<evidence type="ECO:0000256" key="7">
    <source>
        <dbReference type="ARBA" id="ARBA00023136"/>
    </source>
</evidence>
<keyword evidence="7 9" id="KW-0472">Membrane</keyword>
<evidence type="ECO:0000313" key="11">
    <source>
        <dbReference type="Proteomes" id="UP001360953"/>
    </source>
</evidence>
<evidence type="ECO:0000256" key="5">
    <source>
        <dbReference type="ARBA" id="ARBA00022824"/>
    </source>
</evidence>
<protein>
    <recommendedName>
        <fullName evidence="3">Signal peptidase complex subunit 1</fullName>
    </recommendedName>
</protein>
<proteinExistence type="inferred from homology"/>
<keyword evidence="5" id="KW-0256">Endoplasmic reticulum</keyword>
<evidence type="ECO:0000256" key="1">
    <source>
        <dbReference type="ARBA" id="ARBA00004477"/>
    </source>
</evidence>
<evidence type="ECO:0000256" key="8">
    <source>
        <dbReference type="ARBA" id="ARBA00045204"/>
    </source>
</evidence>
<keyword evidence="4 9" id="KW-0812">Transmembrane</keyword>
<dbReference type="PANTHER" id="PTHR13202:SF0">
    <property type="entry name" value="SIGNAL PEPTIDASE COMPLEX SUBUNIT 1"/>
    <property type="match status" value="1"/>
</dbReference>
<evidence type="ECO:0000256" key="4">
    <source>
        <dbReference type="ARBA" id="ARBA00022692"/>
    </source>
</evidence>
<dbReference type="Pfam" id="PF06645">
    <property type="entry name" value="SPC12"/>
    <property type="match status" value="1"/>
</dbReference>
<evidence type="ECO:0000256" key="3">
    <source>
        <dbReference type="ARBA" id="ARBA00017059"/>
    </source>
</evidence>
<feature type="transmembrane region" description="Helical" evidence="9">
    <location>
        <begin position="117"/>
        <end position="137"/>
    </location>
</feature>
<feature type="transmembrane region" description="Helical" evidence="9">
    <location>
        <begin position="143"/>
        <end position="162"/>
    </location>
</feature>
<keyword evidence="11" id="KW-1185">Reference proteome</keyword>
<accession>A0ABR1LHQ6</accession>
<dbReference type="RefSeq" id="XP_066653283.1">
    <property type="nucleotide sequence ID" value="XM_066801067.1"/>
</dbReference>
<evidence type="ECO:0000256" key="6">
    <source>
        <dbReference type="ARBA" id="ARBA00022989"/>
    </source>
</evidence>
<feature type="transmembrane region" description="Helical" evidence="9">
    <location>
        <begin position="72"/>
        <end position="96"/>
    </location>
</feature>
<gene>
    <name evidence="10" type="ORF">J3D65DRAFT_632861</name>
</gene>
<comment type="similarity">
    <text evidence="2">Belongs to the SPCS1 family.</text>
</comment>
<evidence type="ECO:0000256" key="2">
    <source>
        <dbReference type="ARBA" id="ARBA00005245"/>
    </source>
</evidence>
<evidence type="ECO:0000313" key="10">
    <source>
        <dbReference type="EMBL" id="KAK7534244.1"/>
    </source>
</evidence>
<organism evidence="10 11">
    <name type="scientific">Phyllosticta citribraziliensis</name>
    <dbReference type="NCBI Taxonomy" id="989973"/>
    <lineage>
        <taxon>Eukaryota</taxon>
        <taxon>Fungi</taxon>
        <taxon>Dikarya</taxon>
        <taxon>Ascomycota</taxon>
        <taxon>Pezizomycotina</taxon>
        <taxon>Dothideomycetes</taxon>
        <taxon>Dothideomycetes incertae sedis</taxon>
        <taxon>Botryosphaeriales</taxon>
        <taxon>Phyllostictaceae</taxon>
        <taxon>Phyllosticta</taxon>
    </lineage>
</organism>
<dbReference type="PANTHER" id="PTHR13202">
    <property type="entry name" value="MICROSOMAL SIGNAL PEPTIDASE 12 KDA SUBUNIT"/>
    <property type="match status" value="1"/>
</dbReference>
<comment type="function">
    <text evidence="8">Component of the signal peptidase complex (SPC) which catalyzes the cleavage of N-terminal signal sequences from nascent proteins as they are translocated into the lumen of the endoplasmic reticulum. Dispensable for SPC enzymatic activity.</text>
</comment>
<dbReference type="Proteomes" id="UP001360953">
    <property type="component" value="Unassembled WGS sequence"/>
</dbReference>
<dbReference type="InterPro" id="IPR009542">
    <property type="entry name" value="Spc1/SPCS1"/>
</dbReference>
<reference evidence="10 11" key="1">
    <citation type="submission" date="2024-04" db="EMBL/GenBank/DDBJ databases">
        <title>Phyllosticta paracitricarpa is synonymous to the EU quarantine fungus P. citricarpa based on phylogenomic analyses.</title>
        <authorList>
            <consortium name="Lawrence Berkeley National Laboratory"/>
            <person name="Van ingen-buijs V.A."/>
            <person name="Van westerhoven A.C."/>
            <person name="Haridas S."/>
            <person name="Skiadas P."/>
            <person name="Martin F."/>
            <person name="Groenewald J.Z."/>
            <person name="Crous P.W."/>
            <person name="Seidl M.F."/>
        </authorList>
    </citation>
    <scope>NUCLEOTIDE SEQUENCE [LARGE SCALE GENOMIC DNA]</scope>
    <source>
        <strain evidence="10 11">CPC 17464</strain>
    </source>
</reference>
<sequence length="196" mass="21580">MHDSRIKFPQSLTSTRWLLCCRTRELLLLLLLLLLIVVQLRYRRANCANPTARALAVTIPAIITRRERTLPSGLLAFGLSSLHVVHSPLTITIMADNLLDKARDVFEGQIDFDGQRLAELLTTALLTTAGVVAFLVGYSTQNIALTLWILLAGAAVTFLVVVPPWPFFNKNPVTWLPSHSSGLGGLEVEVDGQRVT</sequence>
<evidence type="ECO:0000256" key="9">
    <source>
        <dbReference type="SAM" id="Phobius"/>
    </source>
</evidence>
<comment type="caution">
    <text evidence="10">The sequence shown here is derived from an EMBL/GenBank/DDBJ whole genome shotgun (WGS) entry which is preliminary data.</text>
</comment>
<dbReference type="EMBL" id="JBBPEH010000009">
    <property type="protein sequence ID" value="KAK7534244.1"/>
    <property type="molecule type" value="Genomic_DNA"/>
</dbReference>
<comment type="subcellular location">
    <subcellularLocation>
        <location evidence="1">Endoplasmic reticulum membrane</location>
        <topology evidence="1">Multi-pass membrane protein</topology>
    </subcellularLocation>
</comment>
<name>A0ABR1LHQ6_9PEZI</name>
<keyword evidence="6 9" id="KW-1133">Transmembrane helix</keyword>